<keyword evidence="4" id="KW-0812">Transmembrane</keyword>
<keyword evidence="4" id="KW-1133">Transmembrane helix</keyword>
<dbReference type="SUPFAM" id="SSF49879">
    <property type="entry name" value="SMAD/FHA domain"/>
    <property type="match status" value="1"/>
</dbReference>
<dbReference type="GO" id="GO:0005524">
    <property type="term" value="F:ATP binding"/>
    <property type="evidence" value="ECO:0007669"/>
    <property type="project" value="UniProtKB-UniRule"/>
</dbReference>
<name>A0A7W8FWZ4_9FIRM</name>
<evidence type="ECO:0000259" key="6">
    <source>
        <dbReference type="PROSITE" id="PS50901"/>
    </source>
</evidence>
<dbReference type="InterPro" id="IPR008984">
    <property type="entry name" value="SMAD_FHA_dom_sf"/>
</dbReference>
<dbReference type="PROSITE" id="PS50006">
    <property type="entry name" value="FHA_DOMAIN"/>
    <property type="match status" value="1"/>
</dbReference>
<dbReference type="SMART" id="SM00240">
    <property type="entry name" value="FHA"/>
    <property type="match status" value="1"/>
</dbReference>
<dbReference type="GO" id="GO:0003677">
    <property type="term" value="F:DNA binding"/>
    <property type="evidence" value="ECO:0007669"/>
    <property type="project" value="InterPro"/>
</dbReference>
<feature type="domain" description="FtsK" evidence="6">
    <location>
        <begin position="539"/>
        <end position="735"/>
    </location>
</feature>
<dbReference type="Pfam" id="PF00498">
    <property type="entry name" value="FHA"/>
    <property type="match status" value="1"/>
</dbReference>
<dbReference type="InterPro" id="IPR002543">
    <property type="entry name" value="FtsK_dom"/>
</dbReference>
<dbReference type="RefSeq" id="WP_183375021.1">
    <property type="nucleotide sequence ID" value="NZ_JACHHD010000006.1"/>
</dbReference>
<evidence type="ECO:0008006" key="9">
    <source>
        <dbReference type="Google" id="ProtNLM"/>
    </source>
</evidence>
<dbReference type="InterPro" id="IPR000253">
    <property type="entry name" value="FHA_dom"/>
</dbReference>
<keyword evidence="2 3" id="KW-0067">ATP-binding</keyword>
<dbReference type="SUPFAM" id="SSF52540">
    <property type="entry name" value="P-loop containing nucleoside triphosphate hydrolases"/>
    <property type="match status" value="1"/>
</dbReference>
<evidence type="ECO:0000256" key="1">
    <source>
        <dbReference type="ARBA" id="ARBA00022741"/>
    </source>
</evidence>
<keyword evidence="1 3" id="KW-0547">Nucleotide-binding</keyword>
<accession>A0A7W8FWZ4</accession>
<proteinExistence type="predicted"/>
<gene>
    <name evidence="7" type="ORF">HNQ43_000806</name>
</gene>
<dbReference type="EMBL" id="JACHHD010000006">
    <property type="protein sequence ID" value="MBB5184763.1"/>
    <property type="molecule type" value="Genomic_DNA"/>
</dbReference>
<dbReference type="PANTHER" id="PTHR22683:SF1">
    <property type="entry name" value="TYPE VII SECRETION SYSTEM PROTEIN ESSC"/>
    <property type="match status" value="1"/>
</dbReference>
<dbReference type="PANTHER" id="PTHR22683">
    <property type="entry name" value="SPORULATION PROTEIN RELATED"/>
    <property type="match status" value="1"/>
</dbReference>
<organism evidence="7 8">
    <name type="scientific">Faecalicoccus acidiformans</name>
    <dbReference type="NCBI Taxonomy" id="915173"/>
    <lineage>
        <taxon>Bacteria</taxon>
        <taxon>Bacillati</taxon>
        <taxon>Bacillota</taxon>
        <taxon>Erysipelotrichia</taxon>
        <taxon>Erysipelotrichales</taxon>
        <taxon>Erysipelotrichaceae</taxon>
        <taxon>Faecalicoccus</taxon>
    </lineage>
</organism>
<dbReference type="Pfam" id="PF01580">
    <property type="entry name" value="FtsK_SpoIIIE"/>
    <property type="match status" value="1"/>
</dbReference>
<comment type="caution">
    <text evidence="7">The sequence shown here is derived from an EMBL/GenBank/DDBJ whole genome shotgun (WGS) entry which is preliminary data.</text>
</comment>
<dbReference type="PROSITE" id="PS50901">
    <property type="entry name" value="FTSK"/>
    <property type="match status" value="1"/>
</dbReference>
<evidence type="ECO:0000313" key="8">
    <source>
        <dbReference type="Proteomes" id="UP000521313"/>
    </source>
</evidence>
<dbReference type="Gene3D" id="3.40.50.300">
    <property type="entry name" value="P-loop containing nucleotide triphosphate hydrolases"/>
    <property type="match status" value="1"/>
</dbReference>
<dbReference type="Gene3D" id="2.60.200.20">
    <property type="match status" value="1"/>
</dbReference>
<feature type="transmembrane region" description="Helical" evidence="4">
    <location>
        <begin position="205"/>
        <end position="228"/>
    </location>
</feature>
<dbReference type="InterPro" id="IPR050206">
    <property type="entry name" value="FtsK/SpoIIIE/SftA"/>
</dbReference>
<evidence type="ECO:0000256" key="3">
    <source>
        <dbReference type="PROSITE-ProRule" id="PRU00289"/>
    </source>
</evidence>
<feature type="binding site" evidence="3">
    <location>
        <begin position="559"/>
        <end position="566"/>
    </location>
    <ligand>
        <name>ATP</name>
        <dbReference type="ChEBI" id="CHEBI:30616"/>
    </ligand>
</feature>
<evidence type="ECO:0000313" key="7">
    <source>
        <dbReference type="EMBL" id="MBB5184763.1"/>
    </source>
</evidence>
<keyword evidence="4" id="KW-0472">Membrane</keyword>
<dbReference type="AlphaFoldDB" id="A0A7W8FWZ4"/>
<evidence type="ECO:0000256" key="4">
    <source>
        <dbReference type="SAM" id="Phobius"/>
    </source>
</evidence>
<dbReference type="InterPro" id="IPR027417">
    <property type="entry name" value="P-loop_NTPase"/>
</dbReference>
<dbReference type="CDD" id="cd00060">
    <property type="entry name" value="FHA"/>
    <property type="match status" value="1"/>
</dbReference>
<dbReference type="Proteomes" id="UP000521313">
    <property type="component" value="Unassembled WGS sequence"/>
</dbReference>
<evidence type="ECO:0000259" key="5">
    <source>
        <dbReference type="PROSITE" id="PS50006"/>
    </source>
</evidence>
<sequence length="1150" mass="134070">MIRIKILKDDRCLFQEVDEELVYENLKFQKERESIYVVLPDQKIRLSKKGARIQAEDQEWMIQLAPNPNIWKLLPVFKKITFGRDSTCDVSLSDPTISKIHFVLSQDHFQDLGSTNGTYINGIRKKECRLKPGDHIVFGNQELYWFDEVMVTGFSCKGQISVISSFSKPDIPHLSTGLVPLAKWDVVETELESPQSVTPIKKTKWFQAVGSSFLILISGLCSAIVIWLWMPEQKSSMNMLLLNSLSMGLAFAGYGLWNRHVTFKDQQTDIKKQETKYLTYLEQFRSQIVMQKQKIEHIIQQQLHFYQLDLSNFQNQADCDFELWIGYLDVPWLKVMYRKPNYLQADEPLYQRQANLVESLLTPIKVPRVLHQNESVCIHPLSEEMIESFFLQWVLRGYRKGRKWIWIDSKMNPHHPFLMHPGCRISGHSTLVRDKKEWESLQQKIDPKDEFIFLIRESFVDLSSISQKICITDVIKDPQRVLSPEHIAWTRPSRKLYREVCLLQNQKELSQSILPAFQKTEKSHNRPDLNVILGMTQDHEKVHLDLSETQHGPHGFIAGMTGSGKSELLTNLLLQLVSLNTPNELQYLLIDFKGGAFGQAFYEFSHCKGYLTNLEVEEAARFGISLQAFLRQRQKRLQIFAKDHPGMKVHIDAYNKVFFDHPMPHVLVVIDEMAQLKMILPDFMSQLKEIARIGRSLGIHCLMSTQKPMGVIDDQIWANTGFRICLQVGSKMDSYEVLHHEKAQDLKLPGEFILQVQNESTEWRGRSFYLQEKIYRFADGYREVDAKGKTIGQYHQDRCTVFEHIASTIPKSDSQRDWIVCPLDQNAFENEEIALIDYCETCSMSAWIPRPQTITLVYSSFFSETKEWLRNFCGWVKEPVFGMEPIYLSFCDQVLSMHEVCRIHSFQSQSLWLIPGNQLTFDQLQPLQNAMCTWIVLLDTWDQKAKSWLSLAHHRICISYRSVDEIREFFGCYVQVNVSCTHEIGLILEKKQLHKILFHHFEGNRIKSKNSSFSLKAVEHDFYLGFDPVQQKEVFWTQQRKLVFAYVQPSLQEILEKEYISRLKQMNLVIQKNSLKPADVYLFNLLSPGLDPQNPEFLSLIYDADIVWMGNGLREYVYLLKRSMPLGLPTNRIVWIGNEVFYLEEKEEEV</sequence>
<evidence type="ECO:0000256" key="2">
    <source>
        <dbReference type="ARBA" id="ARBA00022840"/>
    </source>
</evidence>
<reference evidence="7 8" key="1">
    <citation type="submission" date="2020-08" db="EMBL/GenBank/DDBJ databases">
        <title>Genomic Encyclopedia of Type Strains, Phase IV (KMG-IV): sequencing the most valuable type-strain genomes for metagenomic binning, comparative biology and taxonomic classification.</title>
        <authorList>
            <person name="Goeker M."/>
        </authorList>
    </citation>
    <scope>NUCLEOTIDE SEQUENCE [LARGE SCALE GENOMIC DNA]</scope>
    <source>
        <strain evidence="7 8">DSM 26963</strain>
    </source>
</reference>
<feature type="domain" description="FHA" evidence="5">
    <location>
        <begin position="80"/>
        <end position="125"/>
    </location>
</feature>
<protein>
    <recommendedName>
        <fullName evidence="9">FHA domain-containing protein</fullName>
    </recommendedName>
</protein>